<dbReference type="SFLD" id="SFLDS00005">
    <property type="entry name" value="Isoprenoid_Synthase_Type_I"/>
    <property type="match status" value="1"/>
</dbReference>
<dbReference type="PANTHER" id="PTHR11525">
    <property type="entry name" value="FARNESYL-PYROPHOSPHATE SYNTHETASE"/>
    <property type="match status" value="1"/>
</dbReference>
<organism evidence="6 7">
    <name type="scientific">Carpediemonas membranifera</name>
    <dbReference type="NCBI Taxonomy" id="201153"/>
    <lineage>
        <taxon>Eukaryota</taxon>
        <taxon>Metamonada</taxon>
        <taxon>Carpediemonas-like organisms</taxon>
        <taxon>Carpediemonas</taxon>
    </lineage>
</organism>
<dbReference type="Proteomes" id="UP000717585">
    <property type="component" value="Unassembled WGS sequence"/>
</dbReference>
<accession>A0A8J6EB71</accession>
<dbReference type="InterPro" id="IPR039702">
    <property type="entry name" value="FPS1-like"/>
</dbReference>
<dbReference type="Gene3D" id="1.10.600.10">
    <property type="entry name" value="Farnesyl Diphosphate Synthase"/>
    <property type="match status" value="1"/>
</dbReference>
<comment type="cofactor">
    <cofactor evidence="1">
        <name>Mg(2+)</name>
        <dbReference type="ChEBI" id="CHEBI:18420"/>
    </cofactor>
</comment>
<keyword evidence="4" id="KW-0460">Magnesium</keyword>
<dbReference type="GO" id="GO:0045337">
    <property type="term" value="P:farnesyl diphosphate biosynthetic process"/>
    <property type="evidence" value="ECO:0007669"/>
    <property type="project" value="TreeGrafter"/>
</dbReference>
<dbReference type="SUPFAM" id="SSF48576">
    <property type="entry name" value="Terpenoid synthases"/>
    <property type="match status" value="1"/>
</dbReference>
<dbReference type="AlphaFoldDB" id="A0A8J6EB71"/>
<evidence type="ECO:0000256" key="2">
    <source>
        <dbReference type="ARBA" id="ARBA00022679"/>
    </source>
</evidence>
<evidence type="ECO:0000313" key="7">
    <source>
        <dbReference type="Proteomes" id="UP000717585"/>
    </source>
</evidence>
<dbReference type="GO" id="GO:0005737">
    <property type="term" value="C:cytoplasm"/>
    <property type="evidence" value="ECO:0007669"/>
    <property type="project" value="TreeGrafter"/>
</dbReference>
<evidence type="ECO:0000256" key="1">
    <source>
        <dbReference type="ARBA" id="ARBA00001946"/>
    </source>
</evidence>
<dbReference type="PROSITE" id="PS00444">
    <property type="entry name" value="POLYPRENYL_SYNTHASE_2"/>
    <property type="match status" value="1"/>
</dbReference>
<proteinExistence type="inferred from homology"/>
<dbReference type="GO" id="GO:0004337">
    <property type="term" value="F:(2E,6E)-farnesyl diphosphate synthase activity"/>
    <property type="evidence" value="ECO:0007669"/>
    <property type="project" value="TreeGrafter"/>
</dbReference>
<name>A0A8J6EB71_9EUKA</name>
<keyword evidence="7" id="KW-1185">Reference proteome</keyword>
<dbReference type="EMBL" id="JAHDYR010000006">
    <property type="protein sequence ID" value="KAG9396430.1"/>
    <property type="molecule type" value="Genomic_DNA"/>
</dbReference>
<sequence>MTSGGIKAQLAAVLSILMQNKDRTIDELTSILMDGAIGIPAAISKTLSQIMAYNLVGGKFWRGAFAFIATAEAAGVDLTSTTLTPAEEALRHHAVLLAWALEALQAAFLVADDIMDNSDLRRGKPSWFKVPGVGLRAINDGFLLESTCLATVAMIEEEIEMGGDLTRLIQKVIRYTEIGQMVDIESDLDGESSIFDSLESAMKFRAVYESIHQHKTAYYTVHLPIAAGLMLGTHYTTHMSLERGFESQLTRATLPIGRYFQIQDDFLDMFGSIEKLGKPGMDLAEGKCGWTLVEGVIKAHELGDSDGLKQIQANLGRPDADSASVRAVYTRLGLPQLYTETSSRLETVIAQAVSTQTPVARSLCGQMMAALVGRQK</sequence>
<evidence type="ECO:0000256" key="5">
    <source>
        <dbReference type="RuleBase" id="RU004466"/>
    </source>
</evidence>
<dbReference type="PANTHER" id="PTHR11525:SF0">
    <property type="entry name" value="FARNESYL PYROPHOSPHATE SYNTHASE"/>
    <property type="match status" value="1"/>
</dbReference>
<dbReference type="Pfam" id="PF00348">
    <property type="entry name" value="polyprenyl_synt"/>
    <property type="match status" value="1"/>
</dbReference>
<protein>
    <submittedName>
        <fullName evidence="6">Polyprenyl synthetase</fullName>
    </submittedName>
</protein>
<dbReference type="GO" id="GO:0046872">
    <property type="term" value="F:metal ion binding"/>
    <property type="evidence" value="ECO:0007669"/>
    <property type="project" value="UniProtKB-KW"/>
</dbReference>
<dbReference type="GO" id="GO:0004161">
    <property type="term" value="F:dimethylallyltranstransferase activity"/>
    <property type="evidence" value="ECO:0007669"/>
    <property type="project" value="TreeGrafter"/>
</dbReference>
<dbReference type="InterPro" id="IPR033749">
    <property type="entry name" value="Polyprenyl_synt_CS"/>
</dbReference>
<dbReference type="InterPro" id="IPR000092">
    <property type="entry name" value="Polyprenyl_synt"/>
</dbReference>
<evidence type="ECO:0000256" key="4">
    <source>
        <dbReference type="ARBA" id="ARBA00022842"/>
    </source>
</evidence>
<evidence type="ECO:0000313" key="6">
    <source>
        <dbReference type="EMBL" id="KAG9396430.1"/>
    </source>
</evidence>
<dbReference type="OrthoDB" id="10257492at2759"/>
<reference evidence="6" key="1">
    <citation type="submission" date="2021-05" db="EMBL/GenBank/DDBJ databases">
        <title>A free-living protist that lacks canonical eukaryotic 1 DNA replication and segregation systems.</title>
        <authorList>
            <person name="Salas-Leiva D.E."/>
            <person name="Tromer E.C."/>
            <person name="Curtis B.A."/>
            <person name="Jerlstrom-Hultqvist J."/>
            <person name="Kolisko M."/>
            <person name="Yi Z."/>
            <person name="Salas-Leiva J.S."/>
            <person name="Gallot-Lavallee L."/>
            <person name="Kops G.J.P.L."/>
            <person name="Archibald J.M."/>
            <person name="Simpson A.G.B."/>
            <person name="Roger A.J."/>
        </authorList>
    </citation>
    <scope>NUCLEOTIDE SEQUENCE</scope>
    <source>
        <strain evidence="6">BICM</strain>
    </source>
</reference>
<keyword evidence="3" id="KW-0479">Metal-binding</keyword>
<dbReference type="PROSITE" id="PS00723">
    <property type="entry name" value="POLYPRENYL_SYNTHASE_1"/>
    <property type="match status" value="1"/>
</dbReference>
<comment type="caution">
    <text evidence="6">The sequence shown here is derived from an EMBL/GenBank/DDBJ whole genome shotgun (WGS) entry which is preliminary data.</text>
</comment>
<gene>
    <name evidence="6" type="ORF">J8273_2161</name>
</gene>
<dbReference type="InterPro" id="IPR008949">
    <property type="entry name" value="Isoprenoid_synthase_dom_sf"/>
</dbReference>
<keyword evidence="2 5" id="KW-0808">Transferase</keyword>
<dbReference type="CDD" id="cd00685">
    <property type="entry name" value="Trans_IPPS_HT"/>
    <property type="match status" value="1"/>
</dbReference>
<comment type="similarity">
    <text evidence="5">Belongs to the FPP/GGPP synthase family.</text>
</comment>
<evidence type="ECO:0000256" key="3">
    <source>
        <dbReference type="ARBA" id="ARBA00022723"/>
    </source>
</evidence>